<feature type="domain" description="Carrier" evidence="3">
    <location>
        <begin position="23"/>
        <end position="98"/>
    </location>
</feature>
<organism evidence="4 5">
    <name type="scientific">Archangium lansingense</name>
    <dbReference type="NCBI Taxonomy" id="2995310"/>
    <lineage>
        <taxon>Bacteria</taxon>
        <taxon>Pseudomonadati</taxon>
        <taxon>Myxococcota</taxon>
        <taxon>Myxococcia</taxon>
        <taxon>Myxococcales</taxon>
        <taxon>Cystobacterineae</taxon>
        <taxon>Archangiaceae</taxon>
        <taxon>Archangium</taxon>
    </lineage>
</organism>
<proteinExistence type="predicted"/>
<protein>
    <submittedName>
        <fullName evidence="4">Phosphopantetheine-binding protein</fullName>
    </submittedName>
</protein>
<accession>A0ABT4AEX4</accession>
<comment type="caution">
    <text evidence="4">The sequence shown here is derived from an EMBL/GenBank/DDBJ whole genome shotgun (WGS) entry which is preliminary data.</text>
</comment>
<dbReference type="RefSeq" id="WP_267538168.1">
    <property type="nucleotide sequence ID" value="NZ_JAPNKA010000001.1"/>
</dbReference>
<evidence type="ECO:0000313" key="4">
    <source>
        <dbReference type="EMBL" id="MCY1079447.1"/>
    </source>
</evidence>
<dbReference type="InterPro" id="IPR009081">
    <property type="entry name" value="PP-bd_ACP"/>
</dbReference>
<evidence type="ECO:0000259" key="3">
    <source>
        <dbReference type="PROSITE" id="PS50075"/>
    </source>
</evidence>
<keyword evidence="5" id="KW-1185">Reference proteome</keyword>
<dbReference type="PANTHER" id="PTHR45527">
    <property type="entry name" value="NONRIBOSOMAL PEPTIDE SYNTHETASE"/>
    <property type="match status" value="1"/>
</dbReference>
<evidence type="ECO:0000256" key="2">
    <source>
        <dbReference type="ARBA" id="ARBA00022553"/>
    </source>
</evidence>
<evidence type="ECO:0000256" key="1">
    <source>
        <dbReference type="ARBA" id="ARBA00022450"/>
    </source>
</evidence>
<dbReference type="PANTHER" id="PTHR45527:SF14">
    <property type="entry name" value="PLIPASTATIN SYNTHASE SUBUNIT B"/>
    <property type="match status" value="1"/>
</dbReference>
<reference evidence="4 5" key="1">
    <citation type="submission" date="2022-11" db="EMBL/GenBank/DDBJ databases">
        <title>Minimal conservation of predation-associated metabolite biosynthetic gene clusters underscores biosynthetic potential of Myxococcota including descriptions for ten novel species: Archangium lansinium sp. nov., Myxococcus landrumus sp. nov., Nannocystis bai.</title>
        <authorList>
            <person name="Ahearne A."/>
            <person name="Stevens C."/>
            <person name="Phillips K."/>
        </authorList>
    </citation>
    <scope>NUCLEOTIDE SEQUENCE [LARGE SCALE GENOMIC DNA]</scope>
    <source>
        <strain evidence="4 5">MIWBW</strain>
    </source>
</reference>
<name>A0ABT4AEX4_9BACT</name>
<dbReference type="EMBL" id="JAPNKA010000001">
    <property type="protein sequence ID" value="MCY1079447.1"/>
    <property type="molecule type" value="Genomic_DNA"/>
</dbReference>
<dbReference type="Proteomes" id="UP001207654">
    <property type="component" value="Unassembled WGS sequence"/>
</dbReference>
<dbReference type="Gene3D" id="1.10.1200.10">
    <property type="entry name" value="ACP-like"/>
    <property type="match status" value="1"/>
</dbReference>
<gene>
    <name evidence="4" type="ORF">OV287_33815</name>
</gene>
<keyword evidence="2" id="KW-0597">Phosphoprotein</keyword>
<dbReference type="SMART" id="SM00823">
    <property type="entry name" value="PKS_PP"/>
    <property type="match status" value="1"/>
</dbReference>
<sequence length="125" mass="13816">MLDSRCPRLTWTTGSALNSQAYVAPRSSLEAVLAQIWAVLKIRRIGVHDDFFALGGHSLLATQVMSRIRSTFKVDLPVRCLFDTPTLEGLATALLCSRAQHVGPKCWPSCWKMLNAWIRMGSATA</sequence>
<dbReference type="Pfam" id="PF00550">
    <property type="entry name" value="PP-binding"/>
    <property type="match status" value="1"/>
</dbReference>
<dbReference type="SUPFAM" id="SSF47336">
    <property type="entry name" value="ACP-like"/>
    <property type="match status" value="1"/>
</dbReference>
<keyword evidence="1" id="KW-0596">Phosphopantetheine</keyword>
<evidence type="ECO:0000313" key="5">
    <source>
        <dbReference type="Proteomes" id="UP001207654"/>
    </source>
</evidence>
<dbReference type="InterPro" id="IPR036736">
    <property type="entry name" value="ACP-like_sf"/>
</dbReference>
<dbReference type="PROSITE" id="PS50075">
    <property type="entry name" value="CARRIER"/>
    <property type="match status" value="1"/>
</dbReference>
<dbReference type="InterPro" id="IPR020806">
    <property type="entry name" value="PKS_PP-bd"/>
</dbReference>